<evidence type="ECO:0000313" key="3">
    <source>
        <dbReference type="EMBL" id="CAI3973867.1"/>
    </source>
</evidence>
<feature type="region of interest" description="Disordered" evidence="1">
    <location>
        <begin position="902"/>
        <end position="970"/>
    </location>
</feature>
<feature type="domain" description="RNase H type-1" evidence="2">
    <location>
        <begin position="2126"/>
        <end position="2284"/>
    </location>
</feature>
<dbReference type="EMBL" id="CAMXCT020000103">
    <property type="protein sequence ID" value="CAL1127242.1"/>
    <property type="molecule type" value="Genomic_DNA"/>
</dbReference>
<reference evidence="4 5" key="2">
    <citation type="submission" date="2024-05" db="EMBL/GenBank/DDBJ databases">
        <authorList>
            <person name="Chen Y."/>
            <person name="Shah S."/>
            <person name="Dougan E. K."/>
            <person name="Thang M."/>
            <person name="Chan C."/>
        </authorList>
    </citation>
    <scope>NUCLEOTIDE SEQUENCE [LARGE SCALE GENOMIC DNA]</scope>
</reference>
<dbReference type="PROSITE" id="PS50879">
    <property type="entry name" value="RNASE_H_1"/>
    <property type="match status" value="1"/>
</dbReference>
<dbReference type="EMBL" id="CAMXCT010000103">
    <property type="protein sequence ID" value="CAI3973867.1"/>
    <property type="molecule type" value="Genomic_DNA"/>
</dbReference>
<reference evidence="3" key="1">
    <citation type="submission" date="2022-10" db="EMBL/GenBank/DDBJ databases">
        <authorList>
            <person name="Chen Y."/>
            <person name="Dougan E. K."/>
            <person name="Chan C."/>
            <person name="Rhodes N."/>
            <person name="Thang M."/>
        </authorList>
    </citation>
    <scope>NUCLEOTIDE SEQUENCE</scope>
</reference>
<dbReference type="Pfam" id="PF00075">
    <property type="entry name" value="RNase_H"/>
    <property type="match status" value="1"/>
</dbReference>
<feature type="region of interest" description="Disordered" evidence="1">
    <location>
        <begin position="212"/>
        <end position="231"/>
    </location>
</feature>
<dbReference type="Proteomes" id="UP001152797">
    <property type="component" value="Unassembled WGS sequence"/>
</dbReference>
<comment type="caution">
    <text evidence="3">The sequence shown here is derived from an EMBL/GenBank/DDBJ whole genome shotgun (WGS) entry which is preliminary data.</text>
</comment>
<feature type="non-terminal residue" evidence="3">
    <location>
        <position position="2525"/>
    </location>
</feature>
<gene>
    <name evidence="3" type="ORF">C1SCF055_LOCUS2316</name>
</gene>
<dbReference type="Gene3D" id="3.30.420.10">
    <property type="entry name" value="Ribonuclease H-like superfamily/Ribonuclease H"/>
    <property type="match status" value="1"/>
</dbReference>
<feature type="compositionally biased region" description="Polar residues" evidence="1">
    <location>
        <begin position="674"/>
        <end position="684"/>
    </location>
</feature>
<feature type="region of interest" description="Disordered" evidence="1">
    <location>
        <begin position="674"/>
        <end position="703"/>
    </location>
</feature>
<accession>A0A9P1FHA2</accession>
<feature type="compositionally biased region" description="Basic and acidic residues" evidence="1">
    <location>
        <begin position="1620"/>
        <end position="1629"/>
    </location>
</feature>
<dbReference type="SUPFAM" id="SSF53098">
    <property type="entry name" value="Ribonuclease H-like"/>
    <property type="match status" value="1"/>
</dbReference>
<dbReference type="InterPro" id="IPR002156">
    <property type="entry name" value="RNaseH_domain"/>
</dbReference>
<proteinExistence type="predicted"/>
<keyword evidence="5" id="KW-1185">Reference proteome</keyword>
<evidence type="ECO:0000256" key="1">
    <source>
        <dbReference type="SAM" id="MobiDB-lite"/>
    </source>
</evidence>
<feature type="region of interest" description="Disordered" evidence="1">
    <location>
        <begin position="1620"/>
        <end position="1650"/>
    </location>
</feature>
<organism evidence="3">
    <name type="scientific">Cladocopium goreaui</name>
    <dbReference type="NCBI Taxonomy" id="2562237"/>
    <lineage>
        <taxon>Eukaryota</taxon>
        <taxon>Sar</taxon>
        <taxon>Alveolata</taxon>
        <taxon>Dinophyceae</taxon>
        <taxon>Suessiales</taxon>
        <taxon>Symbiodiniaceae</taxon>
        <taxon>Cladocopium</taxon>
    </lineage>
</organism>
<dbReference type="GO" id="GO:0004523">
    <property type="term" value="F:RNA-DNA hybrid ribonuclease activity"/>
    <property type="evidence" value="ECO:0007669"/>
    <property type="project" value="InterPro"/>
</dbReference>
<feature type="non-terminal residue" evidence="3">
    <location>
        <position position="1"/>
    </location>
</feature>
<evidence type="ECO:0000313" key="5">
    <source>
        <dbReference type="Proteomes" id="UP001152797"/>
    </source>
</evidence>
<sequence>DVTNLSLLAPMCAEGIDAGSIAAGVACQPYSRLGDQKAEQDSRPLPLIAHLLDRFKTCNDEDTRQLALDLYELGRFGHFGFDTNMLMWNGQMQSIDDHPAADINKTDAGASQAIESQLPALTPSEPLCTVASADASEHPPCLPDPVHSASVTVSMPSVCTVEPAMPHQTIPIDETSFASVMPDPSATLPRHEPDAAAACPVIRSESGVPCPVPPVPSAAGKTDASDETPTPGLSLSVVTATVDAAASPHVATAQVTDITGPSIDDHPAADMNKTDAGASQAIESQLPALTPAEPLCTAASADASEHPPRLPDPVHSASVTVSMPSVCTVEPAMPHPTIPIDETSFASVMSDPSVTLPRHEPDAAATCPVIRSESGVPCPVPPVPSAAGNTDASDETPTPCLSLSVVTATVDAAASPHVAAAHVTDVTSPCLVDVHAMSSQVATGHVAVVPNCPAGTRKSNTQTIRESACTSARSIDDHPAADMNKTDAGASQAIESQLPALTPAEPLCTIASADASEHPPCLPDPVHSASVTVSMPSVCAVEPAMPHQTIPIDETSFASVMPDPSVTLPRHEPDAAATCPVIRSESGVPCPVPPVPSAAGTDASDETPTPGLSPSVVTATVDAAASPHVATAHVTDVTSPCLVDVHAMSSQVATGHVAIVPNCQEGTRMSNTQTIRESACTSARSIDDHPAADKNKTDAGASQAIESQLPALTPAEPLCTVASADASEHPPRLPDPVHSASVTVSMPSVCTVEPAMPHQTIPIDETSFASAISDPPAMLPRHEPDAAAACPVIRSESGVPCPVPPVPSAAGKTDASDETPTPCLSLSVVTATVDAAASPHVAAAHVTDVTSPCLVDVHAMSSQVVTGHVGQHQLQALTAQALDFDVCADTTAADEPTCPSAFPWPLRDSVQSPQTIAPTPVAESGKRPHESFQQANSSGGVCGFETPRPAKKAKAESSTPASSPAPVRSFEPALACPTNGAWSPAASSDKDSASGTNINIMVLRDGAQLPCVVSVSEGTEVGQLLRAEKFDLEGTPDLHASSWLNTPIPLMLPLEDKQVIFVREQLQLWNQCPFTDSAAVCRPDLSLPSPRIEALYRQQAWVARDEMEYYLSATSFDHMATAFPPACYHNEIAVKDEAHETAWHTAHHLDLGGARPDNGEVHQLTELLTTHGVWPERSQERAAQIVAKISPAILANILASPRPWQDLKAAANNMKPQLRLIMADELNAQIANRTSQRKYGRKSDRQTARKPDATKEVPSVQASELQVPHGVFRQQDGTVLSSLHVNEVGPQASGVLLLDQEDCEATLRLPQPVSKGGLAVIVLATKHNANMHQMPLIRFPAMCLSTQEPLITAGYMYQLGSQQVIRHDPPTKLAVEEQPTEVVRCVVFRDQAMPLWDSMLLQPVKHIFQAEPLLTPTPGEDSVVIDVWDRQWVTKKYEKVRPTNADMFLCSIRMQASQAETLLTKSGQNGVYWEPRSHCGRYPNDSYHVTWLQKMTLQDAKYAQQTSPQTTTLVRHGDRYGLRSDTMVAQEIHSKHRPDTPLLLGQNKLLFTVGPLPYSTTKTALMKILKAWDWDARPLQPKGRAPDGSGITWIVQAVEPPTHLVYALQHGDVLVARVQDAKPQAKPEKGPAPNSGQPAKQQPSSHVSPTAMQLDKLEASLESKIIRKLTKQAMQSGTDAKVSQLQQHVEQQSKCLGNMNPTGLMGKARDLSALPKGRCLAATAFVNQRWLTMGTVYGYNEKSHTVEVQQHTGDLLHGLTTRIVDGARGLRCISGDWNLDRNNIPQASYWEAQGWMEAQTFACRRWSTPIGATCKHTTVKDFMFLSPEVLPYVTAVELDWSCFADHAVLLVYLSDLAAPPLVPMWRKPSQFEWPNQQQCKQVDWPFHAAQSQDMDAWYANIWKNVERYADKSMHATQRRVEDPLLIYRDLQRERAEPVQTIVQTQEIPVVSSQDVHQTEKVELHLADALNSVRALEEFCSLLDLETDRILHQTQELRHTMQGLADADVRRTLQAYHALPQEHQGLMRCCLNGTQFTNDVLHKAGITDTDCCKFCGQTDSQLHRHWECPFFADLRPENVIHCKEQMPLSFLCHGWLPRTSAAVDLVSHLFHLPDTTTEFFHAPNPVQLRFLDLFLDGSCIMPAVSECRLASWGFVQWTGEEFWPVANGAVPGWRQTSLRGELTAAISALKFVTFKEQPSRLWFDNSNVQDTLHHWLQGVDTDWRDKTDQDLWQHLHDQFQHARPFLTAVYKVQAHADPACQDTALDEWTVLGNTAADWCARSARLHFPRCLWDAWEATVDHVAHSNQLGLKVHQMFVQIALRARNCTLADEPLPPKGISMDTPTATVDAGLLALAKCSESDLPAKLQTAETPHVLQWIRNLLANDHAVIWVTFHQLLLSYQGGTGRLGPYTTGRLWTERPLDSMYEYKQQVQWFVRFLMSLAKAVGAALEVDQRRPSSHVLTFWCGCLQVPMAATELAAIDDFYKEHATNLPARQIGRDLGKVVSLGEQSTLSSERLLPMKERKRG</sequence>
<evidence type="ECO:0000313" key="4">
    <source>
        <dbReference type="EMBL" id="CAL4761179.1"/>
    </source>
</evidence>
<dbReference type="GO" id="GO:0003676">
    <property type="term" value="F:nucleic acid binding"/>
    <property type="evidence" value="ECO:0007669"/>
    <property type="project" value="InterPro"/>
</dbReference>
<dbReference type="InterPro" id="IPR012337">
    <property type="entry name" value="RNaseH-like_sf"/>
</dbReference>
<protein>
    <recommendedName>
        <fullName evidence="2">RNase H type-1 domain-containing protein</fullName>
    </recommendedName>
</protein>
<feature type="compositionally biased region" description="Low complexity" evidence="1">
    <location>
        <begin position="956"/>
        <end position="966"/>
    </location>
</feature>
<dbReference type="EMBL" id="CAMXCT030000103">
    <property type="protein sequence ID" value="CAL4761179.1"/>
    <property type="molecule type" value="Genomic_DNA"/>
</dbReference>
<feature type="region of interest" description="Disordered" evidence="1">
    <location>
        <begin position="1232"/>
        <end position="1264"/>
    </location>
</feature>
<name>A0A9P1FHA2_9DINO</name>
<dbReference type="InterPro" id="IPR036397">
    <property type="entry name" value="RNaseH_sf"/>
</dbReference>
<feature type="compositionally biased region" description="Basic and acidic residues" evidence="1">
    <location>
        <begin position="1241"/>
        <end position="1255"/>
    </location>
</feature>
<dbReference type="OrthoDB" id="410381at2759"/>
<evidence type="ECO:0000259" key="2">
    <source>
        <dbReference type="PROSITE" id="PS50879"/>
    </source>
</evidence>
<feature type="compositionally biased region" description="Basic and acidic residues" evidence="1">
    <location>
        <begin position="685"/>
        <end position="697"/>
    </location>
</feature>
<feature type="compositionally biased region" description="Polar residues" evidence="1">
    <location>
        <begin position="1634"/>
        <end position="1650"/>
    </location>
</feature>